<comment type="caution">
    <text evidence="1">The sequence shown here is derived from an EMBL/GenBank/DDBJ whole genome shotgun (WGS) entry which is preliminary data.</text>
</comment>
<keyword evidence="2" id="KW-1185">Reference proteome</keyword>
<dbReference type="Proteomes" id="UP000664859">
    <property type="component" value="Unassembled WGS sequence"/>
</dbReference>
<proteinExistence type="predicted"/>
<dbReference type="EMBL" id="JAFCMP010000268">
    <property type="protein sequence ID" value="KAG5182089.1"/>
    <property type="molecule type" value="Genomic_DNA"/>
</dbReference>
<sequence>MPSSVKAHMAANMRKMLGKTGLCNRYNTVITVNGIRVTSFSVVSNLYAEHTTPDHVAKRSQLLVHLEDETAPPKHQGGHRRELSRHSKRIGQALLFDLSDPAIGEWTLEPDGKSAVWRPRDERSPLKLCLPPRCGDESKRWASLHFQVMHTRLQQPEARTCTACPLPTGAGEEVEREDDITGDDIRYMTEGGWQLDRASTDLQN</sequence>
<accession>A0A835Z2X2</accession>
<protein>
    <submittedName>
        <fullName evidence="1">Uncharacterized protein</fullName>
    </submittedName>
</protein>
<organism evidence="1 2">
    <name type="scientific">Tribonema minus</name>
    <dbReference type="NCBI Taxonomy" id="303371"/>
    <lineage>
        <taxon>Eukaryota</taxon>
        <taxon>Sar</taxon>
        <taxon>Stramenopiles</taxon>
        <taxon>Ochrophyta</taxon>
        <taxon>PX clade</taxon>
        <taxon>Xanthophyceae</taxon>
        <taxon>Tribonematales</taxon>
        <taxon>Tribonemataceae</taxon>
        <taxon>Tribonema</taxon>
    </lineage>
</organism>
<dbReference type="AlphaFoldDB" id="A0A835Z2X2"/>
<gene>
    <name evidence="1" type="ORF">JKP88DRAFT_245774</name>
</gene>
<evidence type="ECO:0000313" key="2">
    <source>
        <dbReference type="Proteomes" id="UP000664859"/>
    </source>
</evidence>
<name>A0A835Z2X2_9STRA</name>
<evidence type="ECO:0000313" key="1">
    <source>
        <dbReference type="EMBL" id="KAG5182089.1"/>
    </source>
</evidence>
<reference evidence="1" key="1">
    <citation type="submission" date="2021-02" db="EMBL/GenBank/DDBJ databases">
        <title>First Annotated Genome of the Yellow-green Alga Tribonema minus.</title>
        <authorList>
            <person name="Mahan K.M."/>
        </authorList>
    </citation>
    <scope>NUCLEOTIDE SEQUENCE</scope>
    <source>
        <strain evidence="1">UTEX B ZZ1240</strain>
    </source>
</reference>